<evidence type="ECO:0000313" key="2">
    <source>
        <dbReference type="EMBL" id="ATP18476.1"/>
    </source>
</evidence>
<proteinExistence type="predicted"/>
<name>A0A0J9CTU2_SPHYA</name>
<protein>
    <submittedName>
        <fullName evidence="2">Excisionase</fullName>
    </submittedName>
</protein>
<organism evidence="2 3">
    <name type="scientific">Sphingobium yanoikuyae</name>
    <name type="common">Sphingomonas yanoikuyae</name>
    <dbReference type="NCBI Taxonomy" id="13690"/>
    <lineage>
        <taxon>Bacteria</taxon>
        <taxon>Pseudomonadati</taxon>
        <taxon>Pseudomonadota</taxon>
        <taxon>Alphaproteobacteria</taxon>
        <taxon>Sphingomonadales</taxon>
        <taxon>Sphingomonadaceae</taxon>
        <taxon>Sphingobium</taxon>
    </lineage>
</organism>
<dbReference type="EMBL" id="CP020925">
    <property type="protein sequence ID" value="ATP18476.1"/>
    <property type="molecule type" value="Genomic_DNA"/>
</dbReference>
<evidence type="ECO:0000313" key="3">
    <source>
        <dbReference type="Proteomes" id="UP000037029"/>
    </source>
</evidence>
<dbReference type="AlphaFoldDB" id="A0A0J9CTU2"/>
<feature type="domain" description="Helix-turn-helix" evidence="1">
    <location>
        <begin position="4"/>
        <end position="49"/>
    </location>
</feature>
<dbReference type="RefSeq" id="WP_080993726.1">
    <property type="nucleotide sequence ID" value="NZ_CP020925.1"/>
</dbReference>
<evidence type="ECO:0000259" key="1">
    <source>
        <dbReference type="Pfam" id="PF12728"/>
    </source>
</evidence>
<sequence length="56" mass="5760">MLSSVKSASQALGIGRTLTYSLIKQGRLETVKIGSRTLVKVDSIKALIDGAKGGAA</sequence>
<reference evidence="2 3" key="1">
    <citation type="submission" date="2017-04" db="EMBL/GenBank/DDBJ databases">
        <title>Characterization, genome and methylation analysis of a phthalic acid esters degrading strain Sphingobium yanoikuyae SHJ.</title>
        <authorList>
            <person name="Feng L."/>
        </authorList>
    </citation>
    <scope>NUCLEOTIDE SEQUENCE [LARGE SCALE GENOMIC DNA]</scope>
    <source>
        <strain evidence="2 3">SHJ</strain>
    </source>
</reference>
<accession>A0A0J9CTU2</accession>
<dbReference type="Proteomes" id="UP000037029">
    <property type="component" value="Chromosome"/>
</dbReference>
<dbReference type="InterPro" id="IPR041657">
    <property type="entry name" value="HTH_17"/>
</dbReference>
<dbReference type="Pfam" id="PF12728">
    <property type="entry name" value="HTH_17"/>
    <property type="match status" value="1"/>
</dbReference>
<gene>
    <name evidence="2" type="ORF">BV87_08740</name>
</gene>